<dbReference type="RefSeq" id="WP_143008998.1">
    <property type="nucleotide sequence ID" value="NZ_FNCH01000001.1"/>
</dbReference>
<dbReference type="InterPro" id="IPR024079">
    <property type="entry name" value="MetalloPept_cat_dom_sf"/>
</dbReference>
<dbReference type="STRING" id="405671.SAMN05421827_10154"/>
<organism evidence="2 3">
    <name type="scientific">Pedobacter terrae</name>
    <dbReference type="NCBI Taxonomy" id="405671"/>
    <lineage>
        <taxon>Bacteria</taxon>
        <taxon>Pseudomonadati</taxon>
        <taxon>Bacteroidota</taxon>
        <taxon>Sphingobacteriia</taxon>
        <taxon>Sphingobacteriales</taxon>
        <taxon>Sphingobacteriaceae</taxon>
        <taxon>Pedobacter</taxon>
    </lineage>
</organism>
<accession>A0A1G7MPW5</accession>
<sequence length="555" mass="61170">MKKNILLMLLICAITLMFSCRRQNLTEEFDKTTSVKNSRIPDSLQYLVNFLVSRGEKANNITFSGLDSSFVIDNDVFMFKKDVKLAMEIELGNNSLNKKNLTIDQLISLRKSAVRPDVIGQRQFLNGDNGNPWFVNDQFIINIKVKINATTPSWRNAAQLAIYNFNLNSLTSITKIKIREVLDGQNVTISETGTTNANSAVIADAQRPHYAITPPGQYIVAPGSYIRIYNNHDYFTLAQKTLTITHELGHVIGLAHTNGTASDEMQIAGTAASDSFSYMNSSLILDSFEGFTNNDLIALRTMYPKTIGNWELLSGKATNISIGHNNDIYSVGNNVTSTGDYNVQWWNGSGWVQQTAGGWFGNGTATKIAVPANDRNPFWIDNSKQIYSMGYPSPITYPGAEALDIATNGDGELYVVSTEPSSNGYNIKKWNSATSAWENISAPGALKIASGLNGGMAIIDNAGNFYIKRENTSFFYTSTQYINFKEVALNGVTGLQGHVFALGGAANANGDYQLFRWTGYDWYNVGATGYTIAVDNEGHPWLTKKNGDIYRNLSL</sequence>
<keyword evidence="1" id="KW-0732">Signal</keyword>
<dbReference type="PROSITE" id="PS51257">
    <property type="entry name" value="PROKAR_LIPOPROTEIN"/>
    <property type="match status" value="1"/>
</dbReference>
<dbReference type="Gene3D" id="3.40.390.10">
    <property type="entry name" value="Collagenase (Catalytic Domain)"/>
    <property type="match status" value="1"/>
</dbReference>
<dbReference type="EMBL" id="FNCH01000001">
    <property type="protein sequence ID" value="SDF63724.1"/>
    <property type="molecule type" value="Genomic_DNA"/>
</dbReference>
<feature type="chain" id="PRO_5011655051" evidence="1">
    <location>
        <begin position="23"/>
        <end position="555"/>
    </location>
</feature>
<keyword evidence="3" id="KW-1185">Reference proteome</keyword>
<protein>
    <submittedName>
        <fullName evidence="2">Dual-action HEIGH metallo-peptidase</fullName>
    </submittedName>
</protein>
<feature type="signal peptide" evidence="1">
    <location>
        <begin position="1"/>
        <end position="22"/>
    </location>
</feature>
<dbReference type="Proteomes" id="UP000199643">
    <property type="component" value="Unassembled WGS sequence"/>
</dbReference>
<dbReference type="OrthoDB" id="785995at2"/>
<evidence type="ECO:0000313" key="3">
    <source>
        <dbReference type="Proteomes" id="UP000199643"/>
    </source>
</evidence>
<dbReference type="GO" id="GO:0008237">
    <property type="term" value="F:metallopeptidase activity"/>
    <property type="evidence" value="ECO:0007669"/>
    <property type="project" value="InterPro"/>
</dbReference>
<proteinExistence type="predicted"/>
<dbReference type="SUPFAM" id="SSF55486">
    <property type="entry name" value="Metalloproteases ('zincins'), catalytic domain"/>
    <property type="match status" value="1"/>
</dbReference>
<dbReference type="AlphaFoldDB" id="A0A1G7MPW5"/>
<gene>
    <name evidence="2" type="ORF">SAMN05421827_10154</name>
</gene>
<name>A0A1G7MPW5_9SPHI</name>
<evidence type="ECO:0000256" key="1">
    <source>
        <dbReference type="SAM" id="SignalP"/>
    </source>
</evidence>
<evidence type="ECO:0000313" key="2">
    <source>
        <dbReference type="EMBL" id="SDF63724.1"/>
    </source>
</evidence>
<reference evidence="3" key="1">
    <citation type="submission" date="2016-10" db="EMBL/GenBank/DDBJ databases">
        <authorList>
            <person name="Varghese N."/>
            <person name="Submissions S."/>
        </authorList>
    </citation>
    <scope>NUCLEOTIDE SEQUENCE [LARGE SCALE GENOMIC DNA]</scope>
    <source>
        <strain evidence="3">DSM 17933</strain>
    </source>
</reference>